<feature type="compositionally biased region" description="Low complexity" evidence="3">
    <location>
        <begin position="20"/>
        <end position="29"/>
    </location>
</feature>
<evidence type="ECO:0000259" key="4">
    <source>
        <dbReference type="Pfam" id="PF03061"/>
    </source>
</evidence>
<keyword evidence="6" id="KW-1185">Reference proteome</keyword>
<keyword evidence="2" id="KW-0378">Hydrolase</keyword>
<dbReference type="Pfam" id="PF03061">
    <property type="entry name" value="4HBT"/>
    <property type="match status" value="1"/>
</dbReference>
<feature type="region of interest" description="Disordered" evidence="3">
    <location>
        <begin position="1"/>
        <end position="32"/>
    </location>
</feature>
<feature type="domain" description="Thioesterase" evidence="4">
    <location>
        <begin position="79"/>
        <end position="153"/>
    </location>
</feature>
<dbReference type="EMBL" id="VJZD01000018">
    <property type="protein sequence ID" value="MPY31063.1"/>
    <property type="molecule type" value="Genomic_DNA"/>
</dbReference>
<dbReference type="NCBIfam" id="TIGR00369">
    <property type="entry name" value="unchar_dom_1"/>
    <property type="match status" value="1"/>
</dbReference>
<dbReference type="FunFam" id="3.10.129.10:FF:000022">
    <property type="entry name" value="Phenylacetic acid degradation protein"/>
    <property type="match status" value="1"/>
</dbReference>
<dbReference type="InterPro" id="IPR029069">
    <property type="entry name" value="HotDog_dom_sf"/>
</dbReference>
<sequence length="171" mass="18210">MVRTMSCCSSTPKDKGNSMTGTETTGTRTVDAERAARQRAEELYATDRTCALLGIALKDAGPGRATVRMRVAETMVNGHGTAHGGFLFLLADAAFAFACNTHGPATVAQGAQVTFLRPAEPGDELTAEAVERSRFGRSGVYDATVRRSDGTVIAEFRGQSHMLGRPVRQTD</sequence>
<evidence type="ECO:0000313" key="6">
    <source>
        <dbReference type="Proteomes" id="UP000325849"/>
    </source>
</evidence>
<evidence type="ECO:0000256" key="1">
    <source>
        <dbReference type="ARBA" id="ARBA00008324"/>
    </source>
</evidence>
<dbReference type="InterPro" id="IPR011973">
    <property type="entry name" value="PaaD"/>
</dbReference>
<proteinExistence type="inferred from homology"/>
<dbReference type="Gene3D" id="3.10.129.10">
    <property type="entry name" value="Hotdog Thioesterase"/>
    <property type="match status" value="1"/>
</dbReference>
<accession>A0A5N8V787</accession>
<dbReference type="NCBIfam" id="TIGR02286">
    <property type="entry name" value="PaaD"/>
    <property type="match status" value="1"/>
</dbReference>
<dbReference type="CDD" id="cd03443">
    <property type="entry name" value="PaaI_thioesterase"/>
    <property type="match status" value="1"/>
</dbReference>
<evidence type="ECO:0000256" key="2">
    <source>
        <dbReference type="ARBA" id="ARBA00022801"/>
    </source>
</evidence>
<dbReference type="Proteomes" id="UP000325849">
    <property type="component" value="Unassembled WGS sequence"/>
</dbReference>
<dbReference type="PANTHER" id="PTHR42856">
    <property type="entry name" value="ACYL-COENZYME A THIOESTERASE PAAI"/>
    <property type="match status" value="1"/>
</dbReference>
<dbReference type="SUPFAM" id="SSF54637">
    <property type="entry name" value="Thioesterase/thiol ester dehydrase-isomerase"/>
    <property type="match status" value="1"/>
</dbReference>
<organism evidence="5 6">
    <name type="scientific">Streptomyces adustus</name>
    <dbReference type="NCBI Taxonomy" id="1609272"/>
    <lineage>
        <taxon>Bacteria</taxon>
        <taxon>Bacillati</taxon>
        <taxon>Actinomycetota</taxon>
        <taxon>Actinomycetes</taxon>
        <taxon>Kitasatosporales</taxon>
        <taxon>Streptomycetaceae</taxon>
        <taxon>Streptomyces</taxon>
    </lineage>
</organism>
<dbReference type="AlphaFoldDB" id="A0A5N8V787"/>
<comment type="similarity">
    <text evidence="1">Belongs to the thioesterase PaaI family.</text>
</comment>
<gene>
    <name evidence="5" type="primary">paaI</name>
    <name evidence="5" type="ORF">FNH09_06930</name>
</gene>
<reference evidence="5 6" key="1">
    <citation type="submission" date="2019-07" db="EMBL/GenBank/DDBJ databases">
        <title>New species of Amycolatopsis and Streptomyces.</title>
        <authorList>
            <person name="Duangmal K."/>
            <person name="Teo W.F.A."/>
            <person name="Lipun K."/>
        </authorList>
    </citation>
    <scope>NUCLEOTIDE SEQUENCE [LARGE SCALE GENOMIC DNA]</scope>
    <source>
        <strain evidence="5 6">NBRC 109810</strain>
    </source>
</reference>
<dbReference type="PANTHER" id="PTHR42856:SF1">
    <property type="entry name" value="ACYL-COENZYME A THIOESTERASE PAAI"/>
    <property type="match status" value="1"/>
</dbReference>
<evidence type="ECO:0000256" key="3">
    <source>
        <dbReference type="SAM" id="MobiDB-lite"/>
    </source>
</evidence>
<protein>
    <submittedName>
        <fullName evidence="5">Hydroxyphenylacetyl-CoA thioesterase PaaI</fullName>
    </submittedName>
</protein>
<dbReference type="OrthoDB" id="32575at2"/>
<name>A0A5N8V787_9ACTN</name>
<comment type="caution">
    <text evidence="5">The sequence shown here is derived from an EMBL/GenBank/DDBJ whole genome shotgun (WGS) entry which is preliminary data.</text>
</comment>
<evidence type="ECO:0000313" key="5">
    <source>
        <dbReference type="EMBL" id="MPY31063.1"/>
    </source>
</evidence>
<dbReference type="InterPro" id="IPR052723">
    <property type="entry name" value="Acyl-CoA_thioesterase_PaaI"/>
</dbReference>
<dbReference type="InterPro" id="IPR006683">
    <property type="entry name" value="Thioestr_dom"/>
</dbReference>
<feature type="compositionally biased region" description="Polar residues" evidence="3">
    <location>
        <begin position="1"/>
        <end position="11"/>
    </location>
</feature>
<dbReference type="InterPro" id="IPR003736">
    <property type="entry name" value="PAAI_dom"/>
</dbReference>
<dbReference type="GO" id="GO:0016289">
    <property type="term" value="F:acyl-CoA hydrolase activity"/>
    <property type="evidence" value="ECO:0007669"/>
    <property type="project" value="UniProtKB-ARBA"/>
</dbReference>